<evidence type="ECO:0000256" key="5">
    <source>
        <dbReference type="ARBA" id="ARBA00022840"/>
    </source>
</evidence>
<keyword evidence="11" id="KW-1185">Reference proteome</keyword>
<dbReference type="PROSITE" id="PS00107">
    <property type="entry name" value="PROTEIN_KINASE_ATP"/>
    <property type="match status" value="1"/>
</dbReference>
<keyword evidence="3 6" id="KW-0547">Nucleotide-binding</keyword>
<dbReference type="RefSeq" id="XP_064767574.1">
    <property type="nucleotide sequence ID" value="XM_064910232.1"/>
</dbReference>
<dbReference type="PANTHER" id="PTHR43895">
    <property type="entry name" value="CALCIUM/CALMODULIN-DEPENDENT PROTEIN KINASE KINASE-RELATED"/>
    <property type="match status" value="1"/>
</dbReference>
<dbReference type="PANTHER" id="PTHR43895:SF150">
    <property type="entry name" value="SERINE_THREONINE-PROTEIN KINASE STK11"/>
    <property type="match status" value="1"/>
</dbReference>
<evidence type="ECO:0000313" key="10">
    <source>
        <dbReference type="EMBL" id="KAK7204541.1"/>
    </source>
</evidence>
<dbReference type="Proteomes" id="UP001498771">
    <property type="component" value="Unassembled WGS sequence"/>
</dbReference>
<feature type="domain" description="Protein kinase" evidence="9">
    <location>
        <begin position="40"/>
        <end position="346"/>
    </location>
</feature>
<evidence type="ECO:0000313" key="11">
    <source>
        <dbReference type="Proteomes" id="UP001498771"/>
    </source>
</evidence>
<dbReference type="Gene3D" id="1.10.510.10">
    <property type="entry name" value="Transferase(Phosphotransferase) domain 1"/>
    <property type="match status" value="1"/>
</dbReference>
<evidence type="ECO:0000256" key="4">
    <source>
        <dbReference type="ARBA" id="ARBA00022777"/>
    </source>
</evidence>
<evidence type="ECO:0000259" key="9">
    <source>
        <dbReference type="PROSITE" id="PS50011"/>
    </source>
</evidence>
<protein>
    <submittedName>
        <fullName evidence="10">Kinase-like domain-containing protein</fullName>
    </submittedName>
</protein>
<evidence type="ECO:0000256" key="1">
    <source>
        <dbReference type="ARBA" id="ARBA00022527"/>
    </source>
</evidence>
<feature type="non-terminal residue" evidence="10">
    <location>
        <position position="403"/>
    </location>
</feature>
<comment type="caution">
    <text evidence="10">The sequence shown here is derived from an EMBL/GenBank/DDBJ whole genome shotgun (WGS) entry which is preliminary data.</text>
</comment>
<feature type="region of interest" description="Disordered" evidence="8">
    <location>
        <begin position="83"/>
        <end position="121"/>
    </location>
</feature>
<dbReference type="Pfam" id="PF00069">
    <property type="entry name" value="Pkinase"/>
    <property type="match status" value="1"/>
</dbReference>
<dbReference type="EMBL" id="JBBJBU010000008">
    <property type="protein sequence ID" value="KAK7204541.1"/>
    <property type="molecule type" value="Genomic_DNA"/>
</dbReference>
<feature type="binding site" evidence="6">
    <location>
        <position position="69"/>
    </location>
    <ligand>
        <name>ATP</name>
        <dbReference type="ChEBI" id="CHEBI:30616"/>
    </ligand>
</feature>
<dbReference type="InterPro" id="IPR008271">
    <property type="entry name" value="Ser/Thr_kinase_AS"/>
</dbReference>
<dbReference type="SMART" id="SM00220">
    <property type="entry name" value="S_TKc"/>
    <property type="match status" value="1"/>
</dbReference>
<name>A0ABR1F3Y8_9ASCO</name>
<sequence>FRSPKRHHSRPPPGAKPEVKETLDARLEHIDGESYVINQYIVKEQVGRGSYGAVCRAVHSVTGETFAIKEFSKSRLRKHSLSAMLRQRHPGPSRSPGFPPLRMREFPPQKSSLPPSSHQSGNPLDLIRHEIAALKKLNHENVVSLIEVLDNPAGDSLYMVLEWCSRGVVMNVSETATAQPYEEEQCRLYFRDLILGIEYLHSQGIVHRDIKPDNLLLNEDNVLKIVDFGVSEFFAREQENGDTVTKQAGSPAFMAPEMCVVPRIEYSGRASDIWAMGVTLYCLVFGRLPFVGTDGNLLDLYRKTQTEDFYLPENTNADLRDLFARLLDKNFRTRIRMPELREHPWITLRDEDPLLSYEENTASAVTDVTEQDLERAIKGVRGVFDVVRAVNRRSKGVGRRTQS</sequence>
<keyword evidence="2" id="KW-0808">Transferase</keyword>
<reference evidence="10 11" key="1">
    <citation type="submission" date="2024-03" db="EMBL/GenBank/DDBJ databases">
        <title>Genome-scale model development and genomic sequencing of the oleaginous clade Lipomyces.</title>
        <authorList>
            <consortium name="Lawrence Berkeley National Laboratory"/>
            <person name="Czajka J.J."/>
            <person name="Han Y."/>
            <person name="Kim J."/>
            <person name="Mondo S.J."/>
            <person name="Hofstad B.A."/>
            <person name="Robles A."/>
            <person name="Haridas S."/>
            <person name="Riley R."/>
            <person name="LaButti K."/>
            <person name="Pangilinan J."/>
            <person name="Andreopoulos W."/>
            <person name="Lipzen A."/>
            <person name="Yan J."/>
            <person name="Wang M."/>
            <person name="Ng V."/>
            <person name="Grigoriev I.V."/>
            <person name="Spatafora J.W."/>
            <person name="Magnuson J.K."/>
            <person name="Baker S.E."/>
            <person name="Pomraning K.R."/>
        </authorList>
    </citation>
    <scope>NUCLEOTIDE SEQUENCE [LARGE SCALE GENOMIC DNA]</scope>
    <source>
        <strain evidence="10 11">Phaff 52-87</strain>
    </source>
</reference>
<dbReference type="GeneID" id="90035744"/>
<organism evidence="10 11">
    <name type="scientific">Myxozyma melibiosi</name>
    <dbReference type="NCBI Taxonomy" id="54550"/>
    <lineage>
        <taxon>Eukaryota</taxon>
        <taxon>Fungi</taxon>
        <taxon>Dikarya</taxon>
        <taxon>Ascomycota</taxon>
        <taxon>Saccharomycotina</taxon>
        <taxon>Lipomycetes</taxon>
        <taxon>Lipomycetales</taxon>
        <taxon>Lipomycetaceae</taxon>
        <taxon>Myxozyma</taxon>
    </lineage>
</organism>
<gene>
    <name evidence="10" type="ORF">BZA70DRAFT_228848</name>
</gene>
<dbReference type="PROSITE" id="PS50011">
    <property type="entry name" value="PROTEIN_KINASE_DOM"/>
    <property type="match status" value="1"/>
</dbReference>
<evidence type="ECO:0000256" key="2">
    <source>
        <dbReference type="ARBA" id="ARBA00022679"/>
    </source>
</evidence>
<evidence type="ECO:0000256" key="3">
    <source>
        <dbReference type="ARBA" id="ARBA00022741"/>
    </source>
</evidence>
<evidence type="ECO:0000256" key="6">
    <source>
        <dbReference type="PROSITE-ProRule" id="PRU10141"/>
    </source>
</evidence>
<feature type="non-terminal residue" evidence="10">
    <location>
        <position position="1"/>
    </location>
</feature>
<dbReference type="Gene3D" id="3.30.200.20">
    <property type="entry name" value="Phosphorylase Kinase, domain 1"/>
    <property type="match status" value="1"/>
</dbReference>
<dbReference type="InterPro" id="IPR011009">
    <property type="entry name" value="Kinase-like_dom_sf"/>
</dbReference>
<dbReference type="InterPro" id="IPR017441">
    <property type="entry name" value="Protein_kinase_ATP_BS"/>
</dbReference>
<feature type="compositionally biased region" description="Polar residues" evidence="8">
    <location>
        <begin position="109"/>
        <end position="121"/>
    </location>
</feature>
<keyword evidence="1 7" id="KW-0723">Serine/threonine-protein kinase</keyword>
<comment type="similarity">
    <text evidence="7">Belongs to the protein kinase superfamily.</text>
</comment>
<keyword evidence="4" id="KW-0418">Kinase</keyword>
<evidence type="ECO:0000256" key="8">
    <source>
        <dbReference type="SAM" id="MobiDB-lite"/>
    </source>
</evidence>
<dbReference type="InterPro" id="IPR000719">
    <property type="entry name" value="Prot_kinase_dom"/>
</dbReference>
<dbReference type="CDD" id="cd14008">
    <property type="entry name" value="STKc_LKB1_CaMKK"/>
    <property type="match status" value="1"/>
</dbReference>
<dbReference type="PROSITE" id="PS00108">
    <property type="entry name" value="PROTEIN_KINASE_ST"/>
    <property type="match status" value="1"/>
</dbReference>
<dbReference type="SUPFAM" id="SSF56112">
    <property type="entry name" value="Protein kinase-like (PK-like)"/>
    <property type="match status" value="1"/>
</dbReference>
<proteinExistence type="inferred from homology"/>
<keyword evidence="5 6" id="KW-0067">ATP-binding</keyword>
<evidence type="ECO:0000256" key="7">
    <source>
        <dbReference type="RuleBase" id="RU000304"/>
    </source>
</evidence>
<accession>A0ABR1F3Y8</accession>